<dbReference type="Proteomes" id="UP001327560">
    <property type="component" value="Chromosome 5"/>
</dbReference>
<dbReference type="InterPro" id="IPR011992">
    <property type="entry name" value="EF-hand-dom_pair"/>
</dbReference>
<feature type="chain" id="PRO_5042914511" description="EF-hand domain-containing protein" evidence="18">
    <location>
        <begin position="24"/>
        <end position="576"/>
    </location>
</feature>
<dbReference type="GO" id="GO:0015369">
    <property type="term" value="F:calcium:proton antiporter activity"/>
    <property type="evidence" value="ECO:0007669"/>
    <property type="project" value="UniProtKB-ARBA"/>
</dbReference>
<dbReference type="PANTHER" id="PTHR31503:SF36">
    <property type="entry name" value="SODIUM_CALCIUM EXCHANGER MEMBRANE REGION DOMAIN-CONTAINING PROTEIN"/>
    <property type="match status" value="1"/>
</dbReference>
<keyword evidence="13" id="KW-0915">Sodium</keyword>
<organism evidence="20 21">
    <name type="scientific">Canna indica</name>
    <name type="common">Indian-shot</name>
    <dbReference type="NCBI Taxonomy" id="4628"/>
    <lineage>
        <taxon>Eukaryota</taxon>
        <taxon>Viridiplantae</taxon>
        <taxon>Streptophyta</taxon>
        <taxon>Embryophyta</taxon>
        <taxon>Tracheophyta</taxon>
        <taxon>Spermatophyta</taxon>
        <taxon>Magnoliopsida</taxon>
        <taxon>Liliopsida</taxon>
        <taxon>Zingiberales</taxon>
        <taxon>Cannaceae</taxon>
        <taxon>Canna</taxon>
    </lineage>
</organism>
<keyword evidence="9" id="KW-0677">Repeat</keyword>
<dbReference type="GO" id="GO:0006874">
    <property type="term" value="P:intracellular calcium ion homeostasis"/>
    <property type="evidence" value="ECO:0007669"/>
    <property type="project" value="TreeGrafter"/>
</dbReference>
<evidence type="ECO:0000256" key="4">
    <source>
        <dbReference type="ARBA" id="ARBA00022449"/>
    </source>
</evidence>
<evidence type="ECO:0000256" key="11">
    <source>
        <dbReference type="ARBA" id="ARBA00022989"/>
    </source>
</evidence>
<evidence type="ECO:0000256" key="8">
    <source>
        <dbReference type="ARBA" id="ARBA00022723"/>
    </source>
</evidence>
<keyword evidence="10" id="KW-0106">Calcium</keyword>
<evidence type="ECO:0000256" key="17">
    <source>
        <dbReference type="SAM" id="Phobius"/>
    </source>
</evidence>
<feature type="transmembrane region" description="Helical" evidence="17">
    <location>
        <begin position="107"/>
        <end position="129"/>
    </location>
</feature>
<keyword evidence="5" id="KW-1003">Cell membrane</keyword>
<dbReference type="InterPro" id="IPR004837">
    <property type="entry name" value="NaCa_Exmemb"/>
</dbReference>
<keyword evidence="14" id="KW-0406">Ion transport</keyword>
<feature type="transmembrane region" description="Helical" evidence="17">
    <location>
        <begin position="420"/>
        <end position="438"/>
    </location>
</feature>
<evidence type="ECO:0000256" key="7">
    <source>
        <dbReference type="ARBA" id="ARBA00022692"/>
    </source>
</evidence>
<feature type="transmembrane region" description="Helical" evidence="17">
    <location>
        <begin position="210"/>
        <end position="227"/>
    </location>
</feature>
<keyword evidence="4" id="KW-0050">Antiport</keyword>
<evidence type="ECO:0000256" key="9">
    <source>
        <dbReference type="ARBA" id="ARBA00022737"/>
    </source>
</evidence>
<keyword evidence="18" id="KW-0732">Signal</keyword>
<dbReference type="SUPFAM" id="SSF47473">
    <property type="entry name" value="EF-hand"/>
    <property type="match status" value="1"/>
</dbReference>
<evidence type="ECO:0000256" key="1">
    <source>
        <dbReference type="ARBA" id="ARBA00004651"/>
    </source>
</evidence>
<evidence type="ECO:0000256" key="2">
    <source>
        <dbReference type="ARBA" id="ARBA00008170"/>
    </source>
</evidence>
<evidence type="ECO:0000256" key="12">
    <source>
        <dbReference type="ARBA" id="ARBA00023016"/>
    </source>
</evidence>
<feature type="domain" description="EF-hand" evidence="19">
    <location>
        <begin position="301"/>
        <end position="336"/>
    </location>
</feature>
<accession>A0AAQ3KGZ5</accession>
<feature type="transmembrane region" description="Helical" evidence="17">
    <location>
        <begin position="239"/>
        <end position="261"/>
    </location>
</feature>
<dbReference type="GO" id="GO:0005886">
    <property type="term" value="C:plasma membrane"/>
    <property type="evidence" value="ECO:0007669"/>
    <property type="project" value="UniProtKB-SubCell"/>
</dbReference>
<evidence type="ECO:0000256" key="6">
    <source>
        <dbReference type="ARBA" id="ARBA00022568"/>
    </source>
</evidence>
<dbReference type="GO" id="GO:0005509">
    <property type="term" value="F:calcium ion binding"/>
    <property type="evidence" value="ECO:0007669"/>
    <property type="project" value="InterPro"/>
</dbReference>
<dbReference type="PROSITE" id="PS50222">
    <property type="entry name" value="EF_HAND_2"/>
    <property type="match status" value="2"/>
</dbReference>
<keyword evidence="16" id="KW-0739">Sodium transport</keyword>
<dbReference type="PANTHER" id="PTHR31503">
    <property type="entry name" value="VACUOLAR CALCIUM ION TRANSPORTER"/>
    <property type="match status" value="1"/>
</dbReference>
<dbReference type="Pfam" id="PF13499">
    <property type="entry name" value="EF-hand_7"/>
    <property type="match status" value="1"/>
</dbReference>
<feature type="transmembrane region" description="Helical" evidence="17">
    <location>
        <begin position="550"/>
        <end position="573"/>
    </location>
</feature>
<proteinExistence type="inferred from homology"/>
<evidence type="ECO:0000313" key="20">
    <source>
        <dbReference type="EMBL" id="WOL08254.1"/>
    </source>
</evidence>
<feature type="transmembrane region" description="Helical" evidence="17">
    <location>
        <begin position="72"/>
        <end position="95"/>
    </location>
</feature>
<gene>
    <name evidence="20" type="ORF">Cni_G17006</name>
</gene>
<feature type="signal peptide" evidence="18">
    <location>
        <begin position="1"/>
        <end position="23"/>
    </location>
</feature>
<dbReference type="Pfam" id="PF01699">
    <property type="entry name" value="Na_Ca_ex"/>
    <property type="match status" value="2"/>
</dbReference>
<dbReference type="GO" id="GO:0005774">
    <property type="term" value="C:vacuolar membrane"/>
    <property type="evidence" value="ECO:0007669"/>
    <property type="project" value="UniProtKB-ARBA"/>
</dbReference>
<dbReference type="FunFam" id="1.20.1420.30:FF:000019">
    <property type="entry name" value="Sodium/calcium exchanger NCL2"/>
    <property type="match status" value="1"/>
</dbReference>
<dbReference type="GO" id="GO:0006814">
    <property type="term" value="P:sodium ion transport"/>
    <property type="evidence" value="ECO:0007669"/>
    <property type="project" value="UniProtKB-KW"/>
</dbReference>
<dbReference type="InterPro" id="IPR002048">
    <property type="entry name" value="EF_hand_dom"/>
</dbReference>
<feature type="transmembrane region" description="Helical" evidence="17">
    <location>
        <begin position="527"/>
        <end position="543"/>
    </location>
</feature>
<keyword evidence="8" id="KW-0479">Metal-binding</keyword>
<evidence type="ECO:0000313" key="21">
    <source>
        <dbReference type="Proteomes" id="UP001327560"/>
    </source>
</evidence>
<keyword evidence="7 17" id="KW-0812">Transmembrane</keyword>
<keyword evidence="12" id="KW-0346">Stress response</keyword>
<dbReference type="InterPro" id="IPR018247">
    <property type="entry name" value="EF_Hand_1_Ca_BS"/>
</dbReference>
<dbReference type="InterPro" id="IPR044880">
    <property type="entry name" value="NCX_ion-bd_dom_sf"/>
</dbReference>
<keyword evidence="11 17" id="KW-1133">Transmembrane helix</keyword>
<comment type="subcellular location">
    <subcellularLocation>
        <location evidence="1">Cell membrane</location>
        <topology evidence="1">Multi-pass membrane protein</topology>
    </subcellularLocation>
</comment>
<keyword evidence="3" id="KW-0813">Transport</keyword>
<evidence type="ECO:0000256" key="18">
    <source>
        <dbReference type="SAM" id="SignalP"/>
    </source>
</evidence>
<evidence type="ECO:0000256" key="13">
    <source>
        <dbReference type="ARBA" id="ARBA00023053"/>
    </source>
</evidence>
<reference evidence="20 21" key="1">
    <citation type="submission" date="2023-10" db="EMBL/GenBank/DDBJ databases">
        <title>Chromosome-scale genome assembly provides insights into flower coloration mechanisms of Canna indica.</title>
        <authorList>
            <person name="Li C."/>
        </authorList>
    </citation>
    <scope>NUCLEOTIDE SEQUENCE [LARGE SCALE GENOMIC DNA]</scope>
    <source>
        <tissue evidence="20">Flower</tissue>
    </source>
</reference>
<feature type="transmembrane region" description="Helical" evidence="17">
    <location>
        <begin position="458"/>
        <end position="480"/>
    </location>
</feature>
<evidence type="ECO:0000259" key="19">
    <source>
        <dbReference type="PROSITE" id="PS50222"/>
    </source>
</evidence>
<feature type="transmembrane region" description="Helical" evidence="17">
    <location>
        <begin position="149"/>
        <end position="169"/>
    </location>
</feature>
<evidence type="ECO:0000256" key="3">
    <source>
        <dbReference type="ARBA" id="ARBA00022448"/>
    </source>
</evidence>
<dbReference type="CDD" id="cd00051">
    <property type="entry name" value="EFh"/>
    <property type="match status" value="1"/>
</dbReference>
<protein>
    <recommendedName>
        <fullName evidence="19">EF-hand domain-containing protein</fullName>
    </recommendedName>
</protein>
<dbReference type="SMART" id="SM00054">
    <property type="entry name" value="EFh"/>
    <property type="match status" value="2"/>
</dbReference>
<keyword evidence="6" id="KW-0109">Calcium transport</keyword>
<comment type="similarity">
    <text evidence="2">Belongs to the Ca(2+):cation antiporter (CaCA) (TC 2.A.19) family.</text>
</comment>
<dbReference type="InterPro" id="IPR004713">
    <property type="entry name" value="CaH_exchang"/>
</dbReference>
<sequence>MAGCRLLLAILFVLLLAGECAYGRLMSPLADGDVLDLPVSDGISASSVAYEQSPFLLLPRASAPEECEPSYGFLPCTTTVVGNLFLVLAYGFLMFKAATYLSSGSELLLEILGPGIVGGLFLPILGALPDALLILVSGLSGSKETAQDQVLIGMGLLAGSTVMLLTLLWGSCVVVGKCDISEDSTSTDLQDTRGFNLFASGISTDVQTSYAARIMAISIIPFIIVQLPRIFKFSSGQRVAVLVALIVAIALLLSYCLYQVFQPWIQRRRLEYVKYKLVISGILRHAQMASLGRLMDDNGKPNIPVIKKLFHRIDLDENDCISRSELRAFIIGVKIDELDLDEDDAVDKVMNDFDTSGDANIQQEEFIMGISKWINEAERFAGSYSKKLHNFHLRARNEHNMLTDHSEEATERPESPAWTWFKAILLLILGTVIAAVSADPLVDAVDNFSVATKIPSFFISFIAMPLATNSSEAVSAIIFASRKKQRTASLTFSEIYGGVTMNNTLCLAVFLAIVYMRHLTWDFSSEVLIIFIVCIVMGIFTSFRTTFPLWTCFIAFSLYPISLVLVYVLDFIFGWS</sequence>
<dbReference type="Gene3D" id="1.20.1420.30">
    <property type="entry name" value="NCX, central ion-binding region"/>
    <property type="match status" value="1"/>
</dbReference>
<evidence type="ECO:0000256" key="10">
    <source>
        <dbReference type="ARBA" id="ARBA00022837"/>
    </source>
</evidence>
<feature type="domain" description="EF-hand" evidence="19">
    <location>
        <begin position="341"/>
        <end position="376"/>
    </location>
</feature>
<keyword evidence="15 17" id="KW-0472">Membrane</keyword>
<dbReference type="Gene3D" id="1.10.238.10">
    <property type="entry name" value="EF-hand"/>
    <property type="match status" value="1"/>
</dbReference>
<dbReference type="AlphaFoldDB" id="A0AAQ3KGZ5"/>
<dbReference type="EMBL" id="CP136894">
    <property type="protein sequence ID" value="WOL08254.1"/>
    <property type="molecule type" value="Genomic_DNA"/>
</dbReference>
<evidence type="ECO:0000256" key="14">
    <source>
        <dbReference type="ARBA" id="ARBA00023065"/>
    </source>
</evidence>
<evidence type="ECO:0000256" key="15">
    <source>
        <dbReference type="ARBA" id="ARBA00023136"/>
    </source>
</evidence>
<dbReference type="PROSITE" id="PS00018">
    <property type="entry name" value="EF_HAND_1"/>
    <property type="match status" value="1"/>
</dbReference>
<evidence type="ECO:0000256" key="5">
    <source>
        <dbReference type="ARBA" id="ARBA00022475"/>
    </source>
</evidence>
<keyword evidence="21" id="KW-1185">Reference proteome</keyword>
<feature type="transmembrane region" description="Helical" evidence="17">
    <location>
        <begin position="492"/>
        <end position="515"/>
    </location>
</feature>
<name>A0AAQ3KGZ5_9LILI</name>
<evidence type="ECO:0000256" key="16">
    <source>
        <dbReference type="ARBA" id="ARBA00023201"/>
    </source>
</evidence>